<accession>A0ABV8NVL3</accession>
<dbReference type="EMBL" id="JBHSBV010000001">
    <property type="protein sequence ID" value="MFC4199893.1"/>
    <property type="molecule type" value="Genomic_DNA"/>
</dbReference>
<feature type="region of interest" description="Disordered" evidence="1">
    <location>
        <begin position="209"/>
        <end position="235"/>
    </location>
</feature>
<protein>
    <recommendedName>
        <fullName evidence="4">Flp pilus-assembly TadE/G-like</fullName>
    </recommendedName>
</protein>
<dbReference type="RefSeq" id="WP_217962421.1">
    <property type="nucleotide sequence ID" value="NZ_JAHTBN010000001.1"/>
</dbReference>
<comment type="caution">
    <text evidence="2">The sequence shown here is derived from an EMBL/GenBank/DDBJ whole genome shotgun (WGS) entry which is preliminary data.</text>
</comment>
<evidence type="ECO:0008006" key="4">
    <source>
        <dbReference type="Google" id="ProtNLM"/>
    </source>
</evidence>
<proteinExistence type="predicted"/>
<name>A0ABV8NVL3_9BURK</name>
<sequence length="486" mass="52423">MKPEFRTRAQHPQSGQALVLGMLLAALASLALLRYFAAGQVAGAKARQTHALDAAAYSGALVQARAMNMLAYLNRAQIGHQIAMAHLVTLGSWALFADAQARQAGRGNPPAYLIAMLFGAAHGASYQSARAAAGQAAALANVDGELAAAYAAHDDVVQRVFDAVQHEVVAGLPGARLAAMQQVLARNYPEWGDRSHSADASGIAEAVGVSGTSGASGTSSMSGASGAPGGSEQAEAGGRFDISVRDDTWPGYLQLYAGHRGLHGFVQDVARLYSFLDPRDHTLQSPWIVDERCPWLRHELRRRGVTEIDAVGRWQSIDTESFHALRSNRWIGCYYREYPMGWGWVPSAPGQAPSSIYVEDPPDDFSAQDFWRWVSEATNWDIHAGDANPLANSRAVAGRQRWRGGGLPTYFDVAQPGGSGVFGFTVEFRHPGPEGVRLTSRSAAQTFFARPQPRTDGYDESPNLFHPYWQARLAWPDASASAQVRP</sequence>
<organism evidence="2 3">
    <name type="scientific">Candidimonas humi</name>
    <dbReference type="NCBI Taxonomy" id="683355"/>
    <lineage>
        <taxon>Bacteria</taxon>
        <taxon>Pseudomonadati</taxon>
        <taxon>Pseudomonadota</taxon>
        <taxon>Betaproteobacteria</taxon>
        <taxon>Burkholderiales</taxon>
        <taxon>Alcaligenaceae</taxon>
        <taxon>Candidimonas</taxon>
    </lineage>
</organism>
<evidence type="ECO:0000313" key="2">
    <source>
        <dbReference type="EMBL" id="MFC4199893.1"/>
    </source>
</evidence>
<reference evidence="3" key="1">
    <citation type="journal article" date="2019" name="Int. J. Syst. Evol. Microbiol.">
        <title>The Global Catalogue of Microorganisms (GCM) 10K type strain sequencing project: providing services to taxonomists for standard genome sequencing and annotation.</title>
        <authorList>
            <consortium name="The Broad Institute Genomics Platform"/>
            <consortium name="The Broad Institute Genome Sequencing Center for Infectious Disease"/>
            <person name="Wu L."/>
            <person name="Ma J."/>
        </authorList>
    </citation>
    <scope>NUCLEOTIDE SEQUENCE [LARGE SCALE GENOMIC DNA]</scope>
    <source>
        <strain evidence="3">LMG 24813</strain>
    </source>
</reference>
<evidence type="ECO:0000313" key="3">
    <source>
        <dbReference type="Proteomes" id="UP001595848"/>
    </source>
</evidence>
<gene>
    <name evidence="2" type="ORF">ACFOY1_02905</name>
</gene>
<keyword evidence="3" id="KW-1185">Reference proteome</keyword>
<dbReference type="Proteomes" id="UP001595848">
    <property type="component" value="Unassembled WGS sequence"/>
</dbReference>
<evidence type="ECO:0000256" key="1">
    <source>
        <dbReference type="SAM" id="MobiDB-lite"/>
    </source>
</evidence>